<protein>
    <submittedName>
        <fullName evidence="1">Uncharacterized protein</fullName>
    </submittedName>
</protein>
<proteinExistence type="predicted"/>
<organism evidence="1 2">
    <name type="scientific">Nelumbo nucifera</name>
    <name type="common">Sacred lotus</name>
    <dbReference type="NCBI Taxonomy" id="4432"/>
    <lineage>
        <taxon>Eukaryota</taxon>
        <taxon>Viridiplantae</taxon>
        <taxon>Streptophyta</taxon>
        <taxon>Embryophyta</taxon>
        <taxon>Tracheophyta</taxon>
        <taxon>Spermatophyta</taxon>
        <taxon>Magnoliopsida</taxon>
        <taxon>Proteales</taxon>
        <taxon>Nelumbonaceae</taxon>
        <taxon>Nelumbo</taxon>
    </lineage>
</organism>
<sequence>MEQHFTVVGDRLARVANALNVDREGRNMKMKVFEEVLKVPGLCPNEKVENTNVDRTKVVPTVRMSAISYD</sequence>
<evidence type="ECO:0000313" key="2">
    <source>
        <dbReference type="Proteomes" id="UP000607653"/>
    </source>
</evidence>
<comment type="caution">
    <text evidence="1">The sequence shown here is derived from an EMBL/GenBank/DDBJ whole genome shotgun (WGS) entry which is preliminary data.</text>
</comment>
<dbReference type="Proteomes" id="UP000607653">
    <property type="component" value="Unassembled WGS sequence"/>
</dbReference>
<accession>A0A822YZ06</accession>
<dbReference type="EMBL" id="DUZY01000004">
    <property type="protein sequence ID" value="DAD36455.1"/>
    <property type="molecule type" value="Genomic_DNA"/>
</dbReference>
<keyword evidence="2" id="KW-1185">Reference proteome</keyword>
<dbReference type="AlphaFoldDB" id="A0A822YZ06"/>
<name>A0A822YZ06_NELNU</name>
<reference evidence="1 2" key="1">
    <citation type="journal article" date="2020" name="Mol. Biol. Evol.">
        <title>Distinct Expression and Methylation Patterns for Genes with Different Fates following a Single Whole-Genome Duplication in Flowering Plants.</title>
        <authorList>
            <person name="Shi T."/>
            <person name="Rahmani R.S."/>
            <person name="Gugger P.F."/>
            <person name="Wang M."/>
            <person name="Li H."/>
            <person name="Zhang Y."/>
            <person name="Li Z."/>
            <person name="Wang Q."/>
            <person name="Van de Peer Y."/>
            <person name="Marchal K."/>
            <person name="Chen J."/>
        </authorList>
    </citation>
    <scope>NUCLEOTIDE SEQUENCE [LARGE SCALE GENOMIC DNA]</scope>
    <source>
        <tissue evidence="1">Leaf</tissue>
    </source>
</reference>
<evidence type="ECO:0000313" key="1">
    <source>
        <dbReference type="EMBL" id="DAD36455.1"/>
    </source>
</evidence>
<gene>
    <name evidence="1" type="ORF">HUJ06_007096</name>
</gene>